<proteinExistence type="predicted"/>
<evidence type="ECO:0000313" key="3">
    <source>
        <dbReference type="Proteomes" id="UP001285441"/>
    </source>
</evidence>
<sequence length="568" mass="64390">MICSVCQASIQQAASNVHSESVQRQPIEHHYTLNTFKRSLDEGCGVMSAKLGRREEAATFLFSFSTPHKHQSRSQLTVGPNLFWKHPQLAESRIYFHPPRELDPCTGSLATIALAKRWVTDCVANHDSCKTKDGWYPTRLLEIGQRGSSEQSVRLIETNVTSLTGNYMTLTHRWGSADQLTLTVSSYPRMLEGIPVALLPPLFRDVIFVTQELGVHHIWIDSLCIIQDQHDAEDWHREASLMHNVYSNSFCNISATDAGDCTESIFHIRDPSAIVPQRVKIMPGNGGGESETKFFSLHYKESWVSEVSSAPVNKRGWAFQERFSAPRILQFGRRQLLWECFEKDAAEVYPDGLPLSLRKVNSDRFKCLDPEAIWADSTLQYGRLKPGSGEYMIWSRIVNRYATCQLTFPRDKLIAISGLAKRVASILQDNYVAGMWRRNLENELLWAAADARQTSRPTEYRAPTWSWTSVDGDIHPGTPRLEPPLIQVEDCQLTYETPDTTGGVTGGWLRLKGAVRGMKLVRQTATAFEHKEDCWDMVIEGVNISIFHSFGRQIEPRVMLDVFQHDFA</sequence>
<dbReference type="Pfam" id="PF06985">
    <property type="entry name" value="HET"/>
    <property type="match status" value="1"/>
</dbReference>
<evidence type="ECO:0000313" key="2">
    <source>
        <dbReference type="EMBL" id="KAK3381792.1"/>
    </source>
</evidence>
<feature type="domain" description="Heterokaryon incompatibility" evidence="1">
    <location>
        <begin position="167"/>
        <end position="321"/>
    </location>
</feature>
<gene>
    <name evidence="2" type="ORF">B0H63DRAFT_213911</name>
</gene>
<keyword evidence="3" id="KW-1185">Reference proteome</keyword>
<evidence type="ECO:0000259" key="1">
    <source>
        <dbReference type="Pfam" id="PF06985"/>
    </source>
</evidence>
<protein>
    <submittedName>
        <fullName evidence="2">Heterokaryon incompatibility protein-domain-containing protein</fullName>
    </submittedName>
</protein>
<dbReference type="EMBL" id="JAULSW010000005">
    <property type="protein sequence ID" value="KAK3381792.1"/>
    <property type="molecule type" value="Genomic_DNA"/>
</dbReference>
<reference evidence="2" key="1">
    <citation type="journal article" date="2023" name="Mol. Phylogenet. Evol.">
        <title>Genome-scale phylogeny and comparative genomics of the fungal order Sordariales.</title>
        <authorList>
            <person name="Hensen N."/>
            <person name="Bonometti L."/>
            <person name="Westerberg I."/>
            <person name="Brannstrom I.O."/>
            <person name="Guillou S."/>
            <person name="Cros-Aarteil S."/>
            <person name="Calhoun S."/>
            <person name="Haridas S."/>
            <person name="Kuo A."/>
            <person name="Mondo S."/>
            <person name="Pangilinan J."/>
            <person name="Riley R."/>
            <person name="LaButti K."/>
            <person name="Andreopoulos B."/>
            <person name="Lipzen A."/>
            <person name="Chen C."/>
            <person name="Yan M."/>
            <person name="Daum C."/>
            <person name="Ng V."/>
            <person name="Clum A."/>
            <person name="Steindorff A."/>
            <person name="Ohm R.A."/>
            <person name="Martin F."/>
            <person name="Silar P."/>
            <person name="Natvig D.O."/>
            <person name="Lalanne C."/>
            <person name="Gautier V."/>
            <person name="Ament-Velasquez S.L."/>
            <person name="Kruys A."/>
            <person name="Hutchinson M.I."/>
            <person name="Powell A.J."/>
            <person name="Barry K."/>
            <person name="Miller A.N."/>
            <person name="Grigoriev I.V."/>
            <person name="Debuchy R."/>
            <person name="Gladieux P."/>
            <person name="Hiltunen Thoren M."/>
            <person name="Johannesson H."/>
        </authorList>
    </citation>
    <scope>NUCLEOTIDE SEQUENCE</scope>
    <source>
        <strain evidence="2">CBS 232.78</strain>
    </source>
</reference>
<reference evidence="2" key="2">
    <citation type="submission" date="2023-06" db="EMBL/GenBank/DDBJ databases">
        <authorList>
            <consortium name="Lawrence Berkeley National Laboratory"/>
            <person name="Haridas S."/>
            <person name="Hensen N."/>
            <person name="Bonometti L."/>
            <person name="Westerberg I."/>
            <person name="Brannstrom I.O."/>
            <person name="Guillou S."/>
            <person name="Cros-Aarteil S."/>
            <person name="Calhoun S."/>
            <person name="Kuo A."/>
            <person name="Mondo S."/>
            <person name="Pangilinan J."/>
            <person name="Riley R."/>
            <person name="LaButti K."/>
            <person name="Andreopoulos B."/>
            <person name="Lipzen A."/>
            <person name="Chen C."/>
            <person name="Yanf M."/>
            <person name="Daum C."/>
            <person name="Ng V."/>
            <person name="Clum A."/>
            <person name="Steindorff A."/>
            <person name="Ohm R."/>
            <person name="Martin F."/>
            <person name="Silar P."/>
            <person name="Natvig D."/>
            <person name="Lalanne C."/>
            <person name="Gautier V."/>
            <person name="Ament-velasquez S.L."/>
            <person name="Kruys A."/>
            <person name="Hutchinson M.I."/>
            <person name="Powell A.J."/>
            <person name="Barry K."/>
            <person name="Miller A.N."/>
            <person name="Grigoriev I.V."/>
            <person name="Debuchy R."/>
            <person name="Gladieux P."/>
            <person name="Thoren M.H."/>
            <person name="Johannesson H."/>
        </authorList>
    </citation>
    <scope>NUCLEOTIDE SEQUENCE</scope>
    <source>
        <strain evidence="2">CBS 232.78</strain>
    </source>
</reference>
<dbReference type="InterPro" id="IPR010730">
    <property type="entry name" value="HET"/>
</dbReference>
<dbReference type="PANTHER" id="PTHR33112:SF11">
    <property type="entry name" value="HETEROKARYON INCOMPATIBILITY DOMAIN-CONTAINING PROTEIN"/>
    <property type="match status" value="1"/>
</dbReference>
<accession>A0AAE0NHW9</accession>
<comment type="caution">
    <text evidence="2">The sequence shown here is derived from an EMBL/GenBank/DDBJ whole genome shotgun (WGS) entry which is preliminary data.</text>
</comment>
<dbReference type="Proteomes" id="UP001285441">
    <property type="component" value="Unassembled WGS sequence"/>
</dbReference>
<dbReference type="AlphaFoldDB" id="A0AAE0NHW9"/>
<name>A0AAE0NHW9_9PEZI</name>
<organism evidence="2 3">
    <name type="scientific">Podospora didyma</name>
    <dbReference type="NCBI Taxonomy" id="330526"/>
    <lineage>
        <taxon>Eukaryota</taxon>
        <taxon>Fungi</taxon>
        <taxon>Dikarya</taxon>
        <taxon>Ascomycota</taxon>
        <taxon>Pezizomycotina</taxon>
        <taxon>Sordariomycetes</taxon>
        <taxon>Sordariomycetidae</taxon>
        <taxon>Sordariales</taxon>
        <taxon>Podosporaceae</taxon>
        <taxon>Podospora</taxon>
    </lineage>
</organism>
<dbReference type="PANTHER" id="PTHR33112">
    <property type="entry name" value="DOMAIN PROTEIN, PUTATIVE-RELATED"/>
    <property type="match status" value="1"/>
</dbReference>